<dbReference type="InterPro" id="IPR001357">
    <property type="entry name" value="BRCT_dom"/>
</dbReference>
<dbReference type="HAMAP" id="MF_01588">
    <property type="entry name" value="DNA_ligase_A"/>
    <property type="match status" value="1"/>
</dbReference>
<dbReference type="Proteomes" id="UP000245468">
    <property type="component" value="Chromosome"/>
</dbReference>
<dbReference type="FunFam" id="1.10.150.20:FF:000007">
    <property type="entry name" value="DNA ligase"/>
    <property type="match status" value="1"/>
</dbReference>
<dbReference type="SUPFAM" id="SSF47781">
    <property type="entry name" value="RuvA domain 2-like"/>
    <property type="match status" value="1"/>
</dbReference>
<evidence type="ECO:0000256" key="10">
    <source>
        <dbReference type="ARBA" id="ARBA00034005"/>
    </source>
</evidence>
<keyword evidence="8 11" id="KW-0520">NAD</keyword>
<protein>
    <recommendedName>
        <fullName evidence="11 12">DNA ligase</fullName>
        <ecNumber evidence="11 12">6.5.1.2</ecNumber>
    </recommendedName>
    <alternativeName>
        <fullName evidence="11">Polydeoxyribonucleotide synthase [NAD(+)]</fullName>
    </alternativeName>
</protein>
<dbReference type="PIRSF" id="PIRSF001604">
    <property type="entry name" value="LigA"/>
    <property type="match status" value="1"/>
</dbReference>
<dbReference type="InterPro" id="IPR004150">
    <property type="entry name" value="NAD_DNA_ligase_OB"/>
</dbReference>
<feature type="binding site" evidence="11">
    <location>
        <position position="286"/>
    </location>
    <ligand>
        <name>NAD(+)</name>
        <dbReference type="ChEBI" id="CHEBI:57540"/>
    </ligand>
</feature>
<dbReference type="Gene3D" id="6.20.10.30">
    <property type="match status" value="1"/>
</dbReference>
<dbReference type="InterPro" id="IPR013839">
    <property type="entry name" value="DNAligase_adenylation"/>
</dbReference>
<accession>A0A2S2DX09</accession>
<dbReference type="PANTHER" id="PTHR23389">
    <property type="entry name" value="CHROMOSOME TRANSMISSION FIDELITY FACTOR 18"/>
    <property type="match status" value="1"/>
</dbReference>
<evidence type="ECO:0000256" key="11">
    <source>
        <dbReference type="HAMAP-Rule" id="MF_01588"/>
    </source>
</evidence>
<dbReference type="SUPFAM" id="SSF56091">
    <property type="entry name" value="DNA ligase/mRNA capping enzyme, catalytic domain"/>
    <property type="match status" value="1"/>
</dbReference>
<dbReference type="NCBIfam" id="NF005932">
    <property type="entry name" value="PRK07956.1"/>
    <property type="match status" value="1"/>
</dbReference>
<feature type="domain" description="BRCT" evidence="13">
    <location>
        <begin position="588"/>
        <end position="666"/>
    </location>
</feature>
<keyword evidence="3 11" id="KW-0235">DNA replication</keyword>
<comment type="cofactor">
    <cofactor evidence="11">
        <name>Mg(2+)</name>
        <dbReference type="ChEBI" id="CHEBI:18420"/>
    </cofactor>
    <cofactor evidence="11">
        <name>Mn(2+)</name>
        <dbReference type="ChEBI" id="CHEBI:29035"/>
    </cofactor>
</comment>
<keyword evidence="5 11" id="KW-0227">DNA damage</keyword>
<dbReference type="EMBL" id="CP029346">
    <property type="protein sequence ID" value="AWL09307.1"/>
    <property type="molecule type" value="Genomic_DNA"/>
</dbReference>
<dbReference type="Gene3D" id="3.40.50.10190">
    <property type="entry name" value="BRCT domain"/>
    <property type="match status" value="1"/>
</dbReference>
<dbReference type="Pfam" id="PF00533">
    <property type="entry name" value="BRCT"/>
    <property type="match status" value="1"/>
</dbReference>
<dbReference type="Gene3D" id="3.30.470.30">
    <property type="entry name" value="DNA ligase/mRNA capping enzyme"/>
    <property type="match status" value="1"/>
</dbReference>
<keyword evidence="2 11" id="KW-0436">Ligase</keyword>
<dbReference type="InterPro" id="IPR001679">
    <property type="entry name" value="DNA_ligase"/>
</dbReference>
<name>A0A2S2DX09_9BACT</name>
<dbReference type="GO" id="GO:0006281">
    <property type="term" value="P:DNA repair"/>
    <property type="evidence" value="ECO:0007669"/>
    <property type="project" value="UniProtKB-KW"/>
</dbReference>
<dbReference type="GO" id="GO:0006260">
    <property type="term" value="P:DNA replication"/>
    <property type="evidence" value="ECO:0007669"/>
    <property type="project" value="UniProtKB-KW"/>
</dbReference>
<evidence type="ECO:0000256" key="4">
    <source>
        <dbReference type="ARBA" id="ARBA00022723"/>
    </source>
</evidence>
<dbReference type="PANTHER" id="PTHR23389:SF9">
    <property type="entry name" value="DNA LIGASE"/>
    <property type="match status" value="1"/>
</dbReference>
<dbReference type="FunFam" id="3.30.470.30:FF:000001">
    <property type="entry name" value="DNA ligase"/>
    <property type="match status" value="1"/>
</dbReference>
<dbReference type="GO" id="GO:0046872">
    <property type="term" value="F:metal ion binding"/>
    <property type="evidence" value="ECO:0007669"/>
    <property type="project" value="UniProtKB-KW"/>
</dbReference>
<evidence type="ECO:0000256" key="5">
    <source>
        <dbReference type="ARBA" id="ARBA00022763"/>
    </source>
</evidence>
<feature type="binding site" evidence="11">
    <location>
        <position position="422"/>
    </location>
    <ligand>
        <name>Zn(2+)</name>
        <dbReference type="ChEBI" id="CHEBI:29105"/>
    </ligand>
</feature>
<evidence type="ECO:0000256" key="12">
    <source>
        <dbReference type="RuleBase" id="RU000618"/>
    </source>
</evidence>
<keyword evidence="11" id="KW-0464">Manganese</keyword>
<feature type="binding site" evidence="11">
    <location>
        <position position="404"/>
    </location>
    <ligand>
        <name>Zn(2+)</name>
        <dbReference type="ChEBI" id="CHEBI:29105"/>
    </ligand>
</feature>
<dbReference type="InterPro" id="IPR013840">
    <property type="entry name" value="DNAligase_N"/>
</dbReference>
<dbReference type="GO" id="GO:0003911">
    <property type="term" value="F:DNA ligase (NAD+) activity"/>
    <property type="evidence" value="ECO:0007669"/>
    <property type="project" value="UniProtKB-UniRule"/>
</dbReference>
<dbReference type="SUPFAM" id="SSF52113">
    <property type="entry name" value="BRCT domain"/>
    <property type="match status" value="1"/>
</dbReference>
<dbReference type="InterPro" id="IPR004149">
    <property type="entry name" value="Znf_DNAligase_C4"/>
</dbReference>
<dbReference type="Pfam" id="PF03119">
    <property type="entry name" value="DNA_ligase_ZBD"/>
    <property type="match status" value="1"/>
</dbReference>
<evidence type="ECO:0000256" key="7">
    <source>
        <dbReference type="ARBA" id="ARBA00022842"/>
    </source>
</evidence>
<dbReference type="Pfam" id="PF03120">
    <property type="entry name" value="OB_DNA_ligase"/>
    <property type="match status" value="1"/>
</dbReference>
<feature type="binding site" evidence="11">
    <location>
        <position position="310"/>
    </location>
    <ligand>
        <name>NAD(+)</name>
        <dbReference type="ChEBI" id="CHEBI:57540"/>
    </ligand>
</feature>
<organism evidence="14 15">
    <name type="scientific">Aquirufa nivalisilvae</name>
    <dbReference type="NCBI Taxonomy" id="2516557"/>
    <lineage>
        <taxon>Bacteria</taxon>
        <taxon>Pseudomonadati</taxon>
        <taxon>Bacteroidota</taxon>
        <taxon>Cytophagia</taxon>
        <taxon>Cytophagales</taxon>
        <taxon>Flectobacillaceae</taxon>
        <taxon>Aquirufa</taxon>
    </lineage>
</organism>
<evidence type="ECO:0000256" key="1">
    <source>
        <dbReference type="ARBA" id="ARBA00004067"/>
    </source>
</evidence>
<dbReference type="Pfam" id="PF01653">
    <property type="entry name" value="DNA_ligase_aden"/>
    <property type="match status" value="1"/>
</dbReference>
<dbReference type="CDD" id="cd17748">
    <property type="entry name" value="BRCT_DNA_ligase_like"/>
    <property type="match status" value="1"/>
</dbReference>
<feature type="active site" description="N6-AMP-lysine intermediate" evidence="11">
    <location>
        <position position="113"/>
    </location>
</feature>
<dbReference type="PROSITE" id="PS50172">
    <property type="entry name" value="BRCT"/>
    <property type="match status" value="1"/>
</dbReference>
<dbReference type="Gene3D" id="1.10.287.610">
    <property type="entry name" value="Helix hairpin bin"/>
    <property type="match status" value="1"/>
</dbReference>
<evidence type="ECO:0000256" key="9">
    <source>
        <dbReference type="ARBA" id="ARBA00023204"/>
    </source>
</evidence>
<keyword evidence="7 11" id="KW-0460">Magnesium</keyword>
<dbReference type="SMART" id="SM00292">
    <property type="entry name" value="BRCT"/>
    <property type="match status" value="1"/>
</dbReference>
<dbReference type="CDD" id="cd00114">
    <property type="entry name" value="LIGANc"/>
    <property type="match status" value="1"/>
</dbReference>
<feature type="binding site" evidence="11">
    <location>
        <position position="171"/>
    </location>
    <ligand>
        <name>NAD(+)</name>
        <dbReference type="ChEBI" id="CHEBI:57540"/>
    </ligand>
</feature>
<dbReference type="PROSITE" id="PS01056">
    <property type="entry name" value="DNA_LIGASE_N2"/>
    <property type="match status" value="1"/>
</dbReference>
<feature type="binding site" evidence="11">
    <location>
        <position position="407"/>
    </location>
    <ligand>
        <name>Zn(2+)</name>
        <dbReference type="ChEBI" id="CHEBI:29105"/>
    </ligand>
</feature>
<keyword evidence="6 11" id="KW-0862">Zinc</keyword>
<dbReference type="PROSITE" id="PS01055">
    <property type="entry name" value="DNA_LIGASE_N1"/>
    <property type="match status" value="1"/>
</dbReference>
<dbReference type="KEGG" id="psez:HME7025_01451"/>
<sequence length="666" mass="75228">MDVKMRMEELIHQINQYNEAYYQQNESLISDQEFDALLAELQKLEEENPLFALPDSPTQRVGGTITKQFKSVTHRFPMLSLGNTYNEQDLRDFDERVAKGLDGEAYEYICELKFDGVALSFWYENGKLIKGVTRGDGTRGDDITNNVKTIKDLPIRLNSSIFPREFELRGEGYMPLSSFGAINDQKVSRGEAPLANPRNAASGTFKMQDSAEVARRNMACYIYAMVGNENPFQTHEESLIALEKAQFPISPTWRKCQSISEVLNYIHEWQDKRNELPLNTDGIVIKINDYAQQERLGFTAKSPRWAIAYKYPSEIAETEIESISYQVGRTGNVTPVANLKPVYLAGTMIKRASVHNANEMDRLDLREKDFVFIEKGGEIIPKITSVNVAKRQGNSPKFQFPEECPACGTILVRQEGEANHYCLNDKHCPPQIKGKIEHFIQRKALNIENLGVETIDLLVEKGIIHYIADLYQLNEGHFNGLEGFQSKSINNILQSIEKSKSIPFRQVLFGLGIRHVGATIAEKLVLQFHSMEKLKLASLEELIAVPEIGERIAQSLREYLDDPDNIEQIDRLREAGVQLSEEIQEIVLEGEALVGKSFVISGVFKNFEREELKDKIIANGGKVVSSISSKLDYLVAGENMGPAKLEKANLLSIKIITEDEFLALLH</sequence>
<dbReference type="InterPro" id="IPR036420">
    <property type="entry name" value="BRCT_dom_sf"/>
</dbReference>
<feature type="binding site" evidence="11">
    <location>
        <begin position="31"/>
        <end position="35"/>
    </location>
    <ligand>
        <name>NAD(+)</name>
        <dbReference type="ChEBI" id="CHEBI:57540"/>
    </ligand>
</feature>
<gene>
    <name evidence="11" type="primary">ligA</name>
    <name evidence="14" type="ORF">HME7025_01451</name>
</gene>
<dbReference type="InterPro" id="IPR012340">
    <property type="entry name" value="NA-bd_OB-fold"/>
</dbReference>
<dbReference type="Gene3D" id="2.40.50.140">
    <property type="entry name" value="Nucleic acid-binding proteins"/>
    <property type="match status" value="1"/>
</dbReference>
<dbReference type="Gene3D" id="1.10.150.20">
    <property type="entry name" value="5' to 3' exonuclease, C-terminal subdomain"/>
    <property type="match status" value="2"/>
</dbReference>
<dbReference type="InterPro" id="IPR041663">
    <property type="entry name" value="DisA/LigA_HHH"/>
</dbReference>
<reference evidence="15" key="1">
    <citation type="submission" date="2018-05" db="EMBL/GenBank/DDBJ databases">
        <title>Pseudarcicella sp. HME7025 Genome sequencing and assembly.</title>
        <authorList>
            <person name="Kim H."/>
            <person name="Kang H."/>
            <person name="Joh K."/>
        </authorList>
    </citation>
    <scope>NUCLEOTIDE SEQUENCE [LARGE SCALE GENOMIC DNA]</scope>
    <source>
        <strain evidence="15">HME7025</strain>
    </source>
</reference>
<dbReference type="Pfam" id="PF12826">
    <property type="entry name" value="HHH_2"/>
    <property type="match status" value="1"/>
</dbReference>
<evidence type="ECO:0000313" key="15">
    <source>
        <dbReference type="Proteomes" id="UP000245468"/>
    </source>
</evidence>
<evidence type="ECO:0000313" key="14">
    <source>
        <dbReference type="EMBL" id="AWL09307.1"/>
    </source>
</evidence>
<dbReference type="RefSeq" id="WP_109323002.1">
    <property type="nucleotide sequence ID" value="NZ_CP029346.1"/>
</dbReference>
<dbReference type="FunFam" id="1.10.150.20:FF:000006">
    <property type="entry name" value="DNA ligase"/>
    <property type="match status" value="1"/>
</dbReference>
<keyword evidence="9 11" id="KW-0234">DNA repair</keyword>
<evidence type="ECO:0000259" key="13">
    <source>
        <dbReference type="PROSITE" id="PS50172"/>
    </source>
</evidence>
<evidence type="ECO:0000256" key="6">
    <source>
        <dbReference type="ARBA" id="ARBA00022833"/>
    </source>
</evidence>
<keyword evidence="4 11" id="KW-0479">Metal-binding</keyword>
<feature type="binding site" evidence="11">
    <location>
        <position position="428"/>
    </location>
    <ligand>
        <name>Zn(2+)</name>
        <dbReference type="ChEBI" id="CHEBI:29105"/>
    </ligand>
</feature>
<dbReference type="OrthoDB" id="9759736at2"/>
<evidence type="ECO:0000256" key="8">
    <source>
        <dbReference type="ARBA" id="ARBA00023027"/>
    </source>
</evidence>
<proteinExistence type="inferred from homology"/>
<comment type="function">
    <text evidence="1 11">DNA ligase that catalyzes the formation of phosphodiester linkages between 5'-phosphoryl and 3'-hydroxyl groups in double-stranded DNA using NAD as a coenzyme and as the energy source for the reaction. It is essential for DNA replication and repair of damaged DNA.</text>
</comment>
<dbReference type="SMART" id="SM00532">
    <property type="entry name" value="LIGANc"/>
    <property type="match status" value="1"/>
</dbReference>
<dbReference type="GO" id="GO:0005829">
    <property type="term" value="C:cytosol"/>
    <property type="evidence" value="ECO:0007669"/>
    <property type="project" value="TreeGrafter"/>
</dbReference>
<evidence type="ECO:0000256" key="2">
    <source>
        <dbReference type="ARBA" id="ARBA00022598"/>
    </source>
</evidence>
<comment type="catalytic activity">
    <reaction evidence="10 11 12">
        <text>NAD(+) + (deoxyribonucleotide)n-3'-hydroxyl + 5'-phospho-(deoxyribonucleotide)m = (deoxyribonucleotide)n+m + AMP + beta-nicotinamide D-nucleotide.</text>
        <dbReference type="EC" id="6.5.1.2"/>
    </reaction>
</comment>
<dbReference type="InterPro" id="IPR018239">
    <property type="entry name" value="DNA_ligase_AS"/>
</dbReference>
<feature type="binding site" evidence="11">
    <location>
        <begin position="80"/>
        <end position="81"/>
    </location>
    <ligand>
        <name>NAD(+)</name>
        <dbReference type="ChEBI" id="CHEBI:57540"/>
    </ligand>
</feature>
<feature type="binding site" evidence="11">
    <location>
        <position position="111"/>
    </location>
    <ligand>
        <name>NAD(+)</name>
        <dbReference type="ChEBI" id="CHEBI:57540"/>
    </ligand>
</feature>
<dbReference type="InterPro" id="IPR010994">
    <property type="entry name" value="RuvA_2-like"/>
</dbReference>
<dbReference type="SUPFAM" id="SSF50249">
    <property type="entry name" value="Nucleic acid-binding proteins"/>
    <property type="match status" value="1"/>
</dbReference>
<keyword evidence="15" id="KW-1185">Reference proteome</keyword>
<feature type="binding site" evidence="11">
    <location>
        <position position="134"/>
    </location>
    <ligand>
        <name>NAD(+)</name>
        <dbReference type="ChEBI" id="CHEBI:57540"/>
    </ligand>
</feature>
<comment type="similarity">
    <text evidence="11">Belongs to the NAD-dependent DNA ligase family. LigA subfamily.</text>
</comment>
<evidence type="ECO:0000256" key="3">
    <source>
        <dbReference type="ARBA" id="ARBA00022705"/>
    </source>
</evidence>
<dbReference type="EC" id="6.5.1.2" evidence="11 12"/>
<dbReference type="InterPro" id="IPR033136">
    <property type="entry name" value="DNA_ligase_CS"/>
</dbReference>
<dbReference type="NCBIfam" id="TIGR00575">
    <property type="entry name" value="dnlj"/>
    <property type="match status" value="1"/>
</dbReference>
<dbReference type="AlphaFoldDB" id="A0A2S2DX09"/>